<keyword evidence="2" id="KW-1185">Reference proteome</keyword>
<sequence length="72" mass="7957">MFNALSEMGGGGLVDATSTNNTNTALYNTFSIFDVLGGGIYNILGPHFTLFADCLTYVLYADSFLYYNHYQH</sequence>
<proteinExistence type="predicted"/>
<accession>A0ABY9D9E6</accession>
<organism evidence="1 2">
    <name type="scientific">Vitis vinifera</name>
    <name type="common">Grape</name>
    <dbReference type="NCBI Taxonomy" id="29760"/>
    <lineage>
        <taxon>Eukaryota</taxon>
        <taxon>Viridiplantae</taxon>
        <taxon>Streptophyta</taxon>
        <taxon>Embryophyta</taxon>
        <taxon>Tracheophyta</taxon>
        <taxon>Spermatophyta</taxon>
        <taxon>Magnoliopsida</taxon>
        <taxon>eudicotyledons</taxon>
        <taxon>Gunneridae</taxon>
        <taxon>Pentapetalae</taxon>
        <taxon>rosids</taxon>
        <taxon>Vitales</taxon>
        <taxon>Vitaceae</taxon>
        <taxon>Viteae</taxon>
        <taxon>Vitis</taxon>
    </lineage>
</organism>
<reference evidence="1 2" key="1">
    <citation type="journal article" date="2023" name="Hortic Res">
        <title>The complete reference genome for grapevine (Vitis vinifera L.) genetics and breeding.</title>
        <authorList>
            <person name="Shi X."/>
            <person name="Cao S."/>
            <person name="Wang X."/>
            <person name="Huang S."/>
            <person name="Wang Y."/>
            <person name="Liu Z."/>
            <person name="Liu W."/>
            <person name="Leng X."/>
            <person name="Peng Y."/>
            <person name="Wang N."/>
            <person name="Wang Y."/>
            <person name="Ma Z."/>
            <person name="Xu X."/>
            <person name="Zhang F."/>
            <person name="Xue H."/>
            <person name="Zhong H."/>
            <person name="Wang Y."/>
            <person name="Zhang K."/>
            <person name="Velt A."/>
            <person name="Avia K."/>
            <person name="Holtgrawe D."/>
            <person name="Grimplet J."/>
            <person name="Matus J.T."/>
            <person name="Ware D."/>
            <person name="Wu X."/>
            <person name="Wang H."/>
            <person name="Liu C."/>
            <person name="Fang Y."/>
            <person name="Rustenholz C."/>
            <person name="Cheng Z."/>
            <person name="Xiao H."/>
            <person name="Zhou Y."/>
        </authorList>
    </citation>
    <scope>NUCLEOTIDE SEQUENCE [LARGE SCALE GENOMIC DNA]</scope>
    <source>
        <strain evidence="2">cv. Pinot noir / PN40024</strain>
        <tissue evidence="1">Leaf</tissue>
    </source>
</reference>
<dbReference type="EMBL" id="CP126661">
    <property type="protein sequence ID" value="WKA04235.1"/>
    <property type="molecule type" value="Genomic_DNA"/>
</dbReference>
<evidence type="ECO:0000313" key="1">
    <source>
        <dbReference type="EMBL" id="WKA04235.1"/>
    </source>
</evidence>
<dbReference type="Proteomes" id="UP001227230">
    <property type="component" value="Chromosome 14"/>
</dbReference>
<evidence type="ECO:0008006" key="3">
    <source>
        <dbReference type="Google" id="ProtNLM"/>
    </source>
</evidence>
<evidence type="ECO:0000313" key="2">
    <source>
        <dbReference type="Proteomes" id="UP001227230"/>
    </source>
</evidence>
<name>A0ABY9D9E6_VITVI</name>
<gene>
    <name evidence="1" type="ORF">VitviT2T_022290</name>
</gene>
<protein>
    <recommendedName>
        <fullName evidence="3">UNC93-like protein 1</fullName>
    </recommendedName>
</protein>